<evidence type="ECO:0000313" key="2">
    <source>
        <dbReference type="EMBL" id="GAM15624.1"/>
    </source>
</evidence>
<feature type="region of interest" description="Disordered" evidence="1">
    <location>
        <begin position="23"/>
        <end position="42"/>
    </location>
</feature>
<evidence type="ECO:0000256" key="1">
    <source>
        <dbReference type="SAM" id="MobiDB-lite"/>
    </source>
</evidence>
<dbReference type="Proteomes" id="UP000031014">
    <property type="component" value="Unassembled WGS sequence"/>
</dbReference>
<protein>
    <submittedName>
        <fullName evidence="2">Uncharacterized protein</fullName>
    </submittedName>
</protein>
<name>A0A0A8X8K6_MESS1</name>
<comment type="caution">
    <text evidence="2">The sequence shown here is derived from an EMBL/GenBank/DDBJ whole genome shotgun (WGS) entry which is preliminary data.</text>
</comment>
<organism evidence="2 3">
    <name type="scientific">Mesobacillus selenatarsenatis (strain DSM 18680 / JCM 14380 / FERM P-15431 / SF-1)</name>
    <dbReference type="NCBI Taxonomy" id="1321606"/>
    <lineage>
        <taxon>Bacteria</taxon>
        <taxon>Bacillati</taxon>
        <taxon>Bacillota</taxon>
        <taxon>Bacilli</taxon>
        <taxon>Bacillales</taxon>
        <taxon>Bacillaceae</taxon>
        <taxon>Mesobacillus</taxon>
    </lineage>
</organism>
<dbReference type="EMBL" id="BASE01000089">
    <property type="protein sequence ID" value="GAM15624.1"/>
    <property type="molecule type" value="Genomic_DNA"/>
</dbReference>
<proteinExistence type="predicted"/>
<evidence type="ECO:0000313" key="3">
    <source>
        <dbReference type="Proteomes" id="UP000031014"/>
    </source>
</evidence>
<dbReference type="AlphaFoldDB" id="A0A0A8X8K6"/>
<dbReference type="STRING" id="1321606.SAMD00020551_3781"/>
<sequence length="42" mass="4726">MLKNDSNYDVDKRSVGYTLFLDKGKPGENQRRKAKGATAIHC</sequence>
<gene>
    <name evidence="2" type="ORF">SAMD00020551_3781</name>
</gene>
<reference evidence="2 3" key="1">
    <citation type="submission" date="2013-06" db="EMBL/GenBank/DDBJ databases">
        <title>Whole genome shotgun sequence of Bacillus selenatarsenatis SF-1.</title>
        <authorList>
            <person name="Kuroda M."/>
            <person name="Sei K."/>
            <person name="Yamashita M."/>
            <person name="Ike M."/>
        </authorList>
    </citation>
    <scope>NUCLEOTIDE SEQUENCE [LARGE SCALE GENOMIC DNA]</scope>
    <source>
        <strain evidence="2 3">SF-1</strain>
    </source>
</reference>
<accession>A0A0A8X8K6</accession>
<keyword evidence="3" id="KW-1185">Reference proteome</keyword>